<dbReference type="AlphaFoldDB" id="A0A1A9HYG4"/>
<evidence type="ECO:0000256" key="6">
    <source>
        <dbReference type="HAMAP-Rule" id="MF_00365"/>
    </source>
</evidence>
<evidence type="ECO:0000256" key="7">
    <source>
        <dbReference type="RuleBase" id="RU000578"/>
    </source>
</evidence>
<dbReference type="STRING" id="1806891.Cs308_0914"/>
<dbReference type="GO" id="GO:0006260">
    <property type="term" value="P:DNA replication"/>
    <property type="evidence" value="ECO:0007669"/>
    <property type="project" value="UniProtKB-UniRule"/>
</dbReference>
<reference evidence="9 10" key="1">
    <citation type="submission" date="2016-03" db="EMBL/GenBank/DDBJ databases">
        <title>Culture-independent genomics supports pathogen discovery for uncultivable bacteria within the genus Chlamydia.</title>
        <authorList>
            <person name="Taylor-Brown A."/>
            <person name="Bachmann N.L."/>
            <person name="Borel N."/>
            <person name="Polkinghorne A."/>
        </authorList>
    </citation>
    <scope>NUCLEOTIDE SEQUENCE [LARGE SCALE GENOMIC DNA]</scope>
    <source>
        <strain evidence="9 10">2742-308</strain>
    </source>
</reference>
<dbReference type="InterPro" id="IPR018078">
    <property type="entry name" value="DNA-binding_RecF_CS"/>
</dbReference>
<dbReference type="PANTHER" id="PTHR32182:SF0">
    <property type="entry name" value="DNA REPLICATION AND REPAIR PROTEIN RECF"/>
    <property type="match status" value="1"/>
</dbReference>
<accession>A0A1A9HYG4</accession>
<keyword evidence="4 6" id="KW-0067">ATP-binding</keyword>
<evidence type="ECO:0000313" key="9">
    <source>
        <dbReference type="EMBL" id="ANH79084.1"/>
    </source>
</evidence>
<evidence type="ECO:0000256" key="2">
    <source>
        <dbReference type="ARBA" id="ARBA00022705"/>
    </source>
</evidence>
<feature type="binding site" evidence="6">
    <location>
        <begin position="30"/>
        <end position="37"/>
    </location>
    <ligand>
        <name>ATP</name>
        <dbReference type="ChEBI" id="CHEBI:30616"/>
    </ligand>
</feature>
<dbReference type="GO" id="GO:0000731">
    <property type="term" value="P:DNA synthesis involved in DNA repair"/>
    <property type="evidence" value="ECO:0007669"/>
    <property type="project" value="TreeGrafter"/>
</dbReference>
<comment type="function">
    <text evidence="6 7">The RecF protein is involved in DNA metabolism; it is required for DNA replication and normal SOS inducibility. RecF binds preferentially to single-stranded, linear DNA. It also seems to bind ATP.</text>
</comment>
<comment type="subcellular location">
    <subcellularLocation>
        <location evidence="6 7">Cytoplasm</location>
    </subcellularLocation>
</comment>
<protein>
    <recommendedName>
        <fullName evidence="6 7">DNA replication and repair protein RecF</fullName>
    </recommendedName>
</protein>
<dbReference type="InterPro" id="IPR041685">
    <property type="entry name" value="AAA_GajA/Old/RecF-like"/>
</dbReference>
<evidence type="ECO:0000256" key="3">
    <source>
        <dbReference type="ARBA" id="ARBA00022741"/>
    </source>
</evidence>
<dbReference type="RefSeq" id="WP_066483048.1">
    <property type="nucleotide sequence ID" value="NZ_CP014639.1"/>
</dbReference>
<keyword evidence="5 6" id="KW-0238">DNA-binding</keyword>
<evidence type="ECO:0000256" key="4">
    <source>
        <dbReference type="ARBA" id="ARBA00022840"/>
    </source>
</evidence>
<keyword evidence="6 7" id="KW-0742">SOS response</keyword>
<dbReference type="SUPFAM" id="SSF52540">
    <property type="entry name" value="P-loop containing nucleoside triphosphate hydrolases"/>
    <property type="match status" value="1"/>
</dbReference>
<evidence type="ECO:0000256" key="5">
    <source>
        <dbReference type="ARBA" id="ARBA00023125"/>
    </source>
</evidence>
<keyword evidence="2 6" id="KW-0235">DNA replication</keyword>
<keyword evidence="6 7" id="KW-0227">DNA damage</keyword>
<evidence type="ECO:0000256" key="1">
    <source>
        <dbReference type="ARBA" id="ARBA00022490"/>
    </source>
</evidence>
<dbReference type="EMBL" id="CP014639">
    <property type="protein sequence ID" value="ANH79084.1"/>
    <property type="molecule type" value="Genomic_DNA"/>
</dbReference>
<comment type="similarity">
    <text evidence="6 7">Belongs to the RecF family.</text>
</comment>
<dbReference type="GO" id="GO:0009432">
    <property type="term" value="P:SOS response"/>
    <property type="evidence" value="ECO:0007669"/>
    <property type="project" value="UniProtKB-UniRule"/>
</dbReference>
<organism evidence="9 10">
    <name type="scientific">Candidatus Chlamydia sanziniae</name>
    <dbReference type="NCBI Taxonomy" id="1806891"/>
    <lineage>
        <taxon>Bacteria</taxon>
        <taxon>Pseudomonadati</taxon>
        <taxon>Chlamydiota</taxon>
        <taxon>Chlamydiia</taxon>
        <taxon>Chlamydiales</taxon>
        <taxon>Chlamydiaceae</taxon>
        <taxon>Chlamydia/Chlamydophila group</taxon>
        <taxon>Chlamydia</taxon>
    </lineage>
</organism>
<name>A0A1A9HYG4_9CHLA</name>
<dbReference type="GO" id="GO:0003697">
    <property type="term" value="F:single-stranded DNA binding"/>
    <property type="evidence" value="ECO:0007669"/>
    <property type="project" value="UniProtKB-UniRule"/>
</dbReference>
<dbReference type="GO" id="GO:0005524">
    <property type="term" value="F:ATP binding"/>
    <property type="evidence" value="ECO:0007669"/>
    <property type="project" value="UniProtKB-UniRule"/>
</dbReference>
<dbReference type="HAMAP" id="MF_00365">
    <property type="entry name" value="RecF"/>
    <property type="match status" value="1"/>
</dbReference>
<dbReference type="KEGG" id="csaz:Cs308_0914"/>
<evidence type="ECO:0000313" key="10">
    <source>
        <dbReference type="Proteomes" id="UP000078162"/>
    </source>
</evidence>
<gene>
    <name evidence="6" type="primary">recF</name>
    <name evidence="9" type="ORF">Cs308_0914</name>
</gene>
<dbReference type="Gene3D" id="3.40.50.300">
    <property type="entry name" value="P-loop containing nucleotide triphosphate hydrolases"/>
    <property type="match status" value="1"/>
</dbReference>
<dbReference type="Gene3D" id="1.20.1050.90">
    <property type="entry name" value="RecF/RecN/SMC, N-terminal domain"/>
    <property type="match status" value="1"/>
</dbReference>
<dbReference type="PROSITE" id="PS00617">
    <property type="entry name" value="RECF_1"/>
    <property type="match status" value="1"/>
</dbReference>
<dbReference type="OrthoDB" id="9803889at2"/>
<dbReference type="PATRIC" id="fig|1806891.3.peg.906"/>
<dbReference type="NCBIfam" id="TIGR00611">
    <property type="entry name" value="recf"/>
    <property type="match status" value="1"/>
</dbReference>
<dbReference type="Proteomes" id="UP000078162">
    <property type="component" value="Chromosome"/>
</dbReference>
<dbReference type="GO" id="GO:0005737">
    <property type="term" value="C:cytoplasm"/>
    <property type="evidence" value="ECO:0007669"/>
    <property type="project" value="UniProtKB-SubCell"/>
</dbReference>
<keyword evidence="10" id="KW-1185">Reference proteome</keyword>
<dbReference type="PANTHER" id="PTHR32182">
    <property type="entry name" value="DNA REPLICATION AND REPAIR PROTEIN RECF"/>
    <property type="match status" value="1"/>
</dbReference>
<dbReference type="PROSITE" id="PS00618">
    <property type="entry name" value="RECF_2"/>
    <property type="match status" value="1"/>
</dbReference>
<feature type="domain" description="Endonuclease GajA/Old nuclease/RecF-like AAA" evidence="8">
    <location>
        <begin position="1"/>
        <end position="214"/>
    </location>
</feature>
<evidence type="ECO:0000259" key="8">
    <source>
        <dbReference type="Pfam" id="PF13175"/>
    </source>
</evidence>
<keyword evidence="1 6" id="KW-0963">Cytoplasm</keyword>
<keyword evidence="3 6" id="KW-0547">Nucleotide-binding</keyword>
<keyword evidence="6 7" id="KW-0234">DNA repair</keyword>
<dbReference type="InterPro" id="IPR001238">
    <property type="entry name" value="DNA-binding_RecF"/>
</dbReference>
<dbReference type="GO" id="GO:0006302">
    <property type="term" value="P:double-strand break repair"/>
    <property type="evidence" value="ECO:0007669"/>
    <property type="project" value="TreeGrafter"/>
</dbReference>
<sequence length="363" mass="41212">MKILSLTLKNFRNYKDTEVSFSPNSNYILGENAQGKTNLLEALYVLSLGRSFRTLHITDAITFGAPYFFLKITFEKAHLPQILSIYADKHGKKILYNQTPIKTLSELIGIIPIVFFSSRDCSLISGAPANRRLFLNVLLSQCDSQYIYKLASYHRALLQRNTLLKNKQTATLTIWEEQLVKFGAYLSLQRFSCCEQLNNLTQELWKNSLNEQLELKFKSSLVKSSCPTEATIAEEFRKQLASSISRDLELGNTSIGPHREDFHLTINQLPASLFSSEGQKHSHLAILRLAECRYLQQAHDVYPLICMDDIHAGLDNVRASQLLDLAPTLGQTFISSTYIDQQLLQNNHVLRIENGQVTPHTCI</sequence>
<proteinExistence type="inferred from homology"/>
<dbReference type="InterPro" id="IPR042174">
    <property type="entry name" value="RecF_2"/>
</dbReference>
<dbReference type="InterPro" id="IPR027417">
    <property type="entry name" value="P-loop_NTPase"/>
</dbReference>
<dbReference type="Pfam" id="PF13175">
    <property type="entry name" value="AAA_15"/>
    <property type="match status" value="1"/>
</dbReference>